<accession>A0A8K0H4Z7</accession>
<evidence type="ECO:0000313" key="3">
    <source>
        <dbReference type="Proteomes" id="UP000796880"/>
    </source>
</evidence>
<evidence type="ECO:0000256" key="1">
    <source>
        <dbReference type="SAM" id="MobiDB-lite"/>
    </source>
</evidence>
<dbReference type="AlphaFoldDB" id="A0A8K0H4Z7"/>
<dbReference type="EMBL" id="VOIH02000005">
    <property type="protein sequence ID" value="KAF3445734.1"/>
    <property type="molecule type" value="Genomic_DNA"/>
</dbReference>
<gene>
    <name evidence="2" type="ORF">FNV43_RR10911</name>
</gene>
<dbReference type="Proteomes" id="UP000796880">
    <property type="component" value="Unassembled WGS sequence"/>
</dbReference>
<comment type="caution">
    <text evidence="2">The sequence shown here is derived from an EMBL/GenBank/DDBJ whole genome shotgun (WGS) entry which is preliminary data.</text>
</comment>
<protein>
    <submittedName>
        <fullName evidence="2">Uncharacterized protein</fullName>
    </submittedName>
</protein>
<evidence type="ECO:0000313" key="2">
    <source>
        <dbReference type="EMBL" id="KAF3445734.1"/>
    </source>
</evidence>
<organism evidence="2 3">
    <name type="scientific">Rhamnella rubrinervis</name>
    <dbReference type="NCBI Taxonomy" id="2594499"/>
    <lineage>
        <taxon>Eukaryota</taxon>
        <taxon>Viridiplantae</taxon>
        <taxon>Streptophyta</taxon>
        <taxon>Embryophyta</taxon>
        <taxon>Tracheophyta</taxon>
        <taxon>Spermatophyta</taxon>
        <taxon>Magnoliopsida</taxon>
        <taxon>eudicotyledons</taxon>
        <taxon>Gunneridae</taxon>
        <taxon>Pentapetalae</taxon>
        <taxon>rosids</taxon>
        <taxon>fabids</taxon>
        <taxon>Rosales</taxon>
        <taxon>Rhamnaceae</taxon>
        <taxon>rhamnoid group</taxon>
        <taxon>Rhamneae</taxon>
        <taxon>Rhamnella</taxon>
    </lineage>
</organism>
<sequence length="211" mass="24355">MAVSDVEFHLVMYRVRAGRMHRYVDVPYIGCALRSCRCVVCRHHAGYRTLASGRYVVCRPHASAMLGCWVCRMQPNDRVTWVCLAQTQAPIGTTQVCHVRPRRMLPGHTRVAACVLCWCRTLMSNSSSSNKEIYEYGDIEGECPDNVSESNFSQDEEEKTKGMNPNVHFRVPKISDDPTRPMMREAAFYIAFFEYRLRLPFIPVFREIIHE</sequence>
<name>A0A8K0H4Z7_9ROSA</name>
<keyword evidence="3" id="KW-1185">Reference proteome</keyword>
<proteinExistence type="predicted"/>
<feature type="region of interest" description="Disordered" evidence="1">
    <location>
        <begin position="147"/>
        <end position="173"/>
    </location>
</feature>
<reference evidence="2" key="1">
    <citation type="submission" date="2020-03" db="EMBL/GenBank/DDBJ databases">
        <title>A high-quality chromosome-level genome assembly of a woody plant with both climbing and erect habits, Rhamnella rubrinervis.</title>
        <authorList>
            <person name="Lu Z."/>
            <person name="Yang Y."/>
            <person name="Zhu X."/>
            <person name="Sun Y."/>
        </authorList>
    </citation>
    <scope>NUCLEOTIDE SEQUENCE</scope>
    <source>
        <strain evidence="2">BYM</strain>
        <tissue evidence="2">Leaf</tissue>
    </source>
</reference>